<accession>A0AB39HJS6</accession>
<dbReference type="NCBIfam" id="TIGR00254">
    <property type="entry name" value="GGDEF"/>
    <property type="match status" value="1"/>
</dbReference>
<dbReference type="InterPro" id="IPR043128">
    <property type="entry name" value="Rev_trsase/Diguanyl_cyclase"/>
</dbReference>
<dbReference type="GO" id="GO:1902201">
    <property type="term" value="P:negative regulation of bacterial-type flagellum-dependent cell motility"/>
    <property type="evidence" value="ECO:0007669"/>
    <property type="project" value="TreeGrafter"/>
</dbReference>
<protein>
    <recommendedName>
        <fullName evidence="2">diguanylate cyclase</fullName>
        <ecNumber evidence="2">2.7.7.65</ecNumber>
    </recommendedName>
</protein>
<geneLocation type="plasmid" evidence="7">
    <name>p-HB236076</name>
</geneLocation>
<dbReference type="EC" id="2.7.7.65" evidence="2"/>
<evidence type="ECO:0000256" key="5">
    <source>
        <dbReference type="SAM" id="Phobius"/>
    </source>
</evidence>
<feature type="transmembrane region" description="Helical" evidence="5">
    <location>
        <begin position="71"/>
        <end position="89"/>
    </location>
</feature>
<dbReference type="CDD" id="cd01949">
    <property type="entry name" value="GGDEF"/>
    <property type="match status" value="1"/>
</dbReference>
<dbReference type="InterPro" id="IPR000160">
    <property type="entry name" value="GGDEF_dom"/>
</dbReference>
<evidence type="ECO:0000256" key="3">
    <source>
        <dbReference type="ARBA" id="ARBA00034247"/>
    </source>
</evidence>
<reference evidence="7" key="1">
    <citation type="submission" date="2024-07" db="EMBL/GenBank/DDBJ databases">
        <title>Genome Analysis of a Potential Novel Vibrio Species Secreting pH- and Thermo-stable Alginate Lyase and its Application in Producing Alginate Oligosaccharides.</title>
        <authorList>
            <person name="Huang H."/>
            <person name="Bao K."/>
        </authorList>
    </citation>
    <scope>NUCLEOTIDE SEQUENCE</scope>
    <source>
        <strain evidence="7">HB236076</strain>
        <plasmid evidence="7">p-HB236076</plasmid>
    </source>
</reference>
<evidence type="ECO:0000256" key="1">
    <source>
        <dbReference type="ARBA" id="ARBA00001946"/>
    </source>
</evidence>
<organism evidence="7">
    <name type="scientific">Vibrio sp. HB236076</name>
    <dbReference type="NCBI Taxonomy" id="3232307"/>
    <lineage>
        <taxon>Bacteria</taxon>
        <taxon>Pseudomonadati</taxon>
        <taxon>Pseudomonadota</taxon>
        <taxon>Gammaproteobacteria</taxon>
        <taxon>Vibrionales</taxon>
        <taxon>Vibrionaceae</taxon>
        <taxon>Vibrio</taxon>
    </lineage>
</organism>
<dbReference type="RefSeq" id="WP_306099404.1">
    <property type="nucleotide sequence ID" value="NZ_CP162602.1"/>
</dbReference>
<dbReference type="Gene3D" id="3.30.70.270">
    <property type="match status" value="1"/>
</dbReference>
<dbReference type="InterPro" id="IPR050469">
    <property type="entry name" value="Diguanylate_Cyclase"/>
</dbReference>
<name>A0AB39HJS6_9VIBR</name>
<feature type="transmembrane region" description="Helical" evidence="5">
    <location>
        <begin position="94"/>
        <end position="113"/>
    </location>
</feature>
<sequence>MAKLAVSARYRRSEQDKRPTMPNSHYRIISSSLLLSRRLVWVVVALCSFILLSYPFDLIRIYQPLSGGPGTHPITALNFLLLALSLLFLRRHRLVSFALVTLVSVMVAIRLVATGEQSWFALLVEALTSTLGFSIPSGVQMGTNTAFSQAGLSFSILGLLFFRSWILAQATAIFALFLPFVSVVGYIYSIESFHGQMSLPTTLLGLLLGIASLLTTAHKGVLKAFLMPTFAAKMIRVQLICAIVFCLFGGYLFVQVIDNANKSFALYVVAICTYICFSLFFSGLLFERADKQRRQLERKLTTAAYTDPLTGVYNRAHFEKIFDLTLANKHKPDCCLLLIDIDHFKQVNDRFGHPAGDKVLQQVCQQMKSVTRGSDTLFRLGGEEFALLLPLTNLDIGYKVAEKIRLSLAQTHIAIEQEHQVINHQVTISIGCTTISAKDSVKEVIRRADQALYQAKALGRNQTCVSKER</sequence>
<dbReference type="SMART" id="SM00267">
    <property type="entry name" value="GGDEF"/>
    <property type="match status" value="1"/>
</dbReference>
<keyword evidence="7" id="KW-0614">Plasmid</keyword>
<keyword evidence="5" id="KW-0812">Transmembrane</keyword>
<feature type="transmembrane region" description="Helical" evidence="5">
    <location>
        <begin position="237"/>
        <end position="257"/>
    </location>
</feature>
<dbReference type="FunFam" id="3.30.70.270:FF:000001">
    <property type="entry name" value="Diguanylate cyclase domain protein"/>
    <property type="match status" value="1"/>
</dbReference>
<dbReference type="GO" id="GO:0052621">
    <property type="term" value="F:diguanylate cyclase activity"/>
    <property type="evidence" value="ECO:0007669"/>
    <property type="project" value="UniProtKB-EC"/>
</dbReference>
<dbReference type="PANTHER" id="PTHR45138">
    <property type="entry name" value="REGULATORY COMPONENTS OF SENSORY TRANSDUCTION SYSTEM"/>
    <property type="match status" value="1"/>
</dbReference>
<feature type="transmembrane region" description="Helical" evidence="5">
    <location>
        <begin position="39"/>
        <end position="59"/>
    </location>
</feature>
<proteinExistence type="predicted"/>
<feature type="transmembrane region" description="Helical" evidence="5">
    <location>
        <begin position="160"/>
        <end position="187"/>
    </location>
</feature>
<dbReference type="PROSITE" id="PS50887">
    <property type="entry name" value="GGDEF"/>
    <property type="match status" value="1"/>
</dbReference>
<comment type="cofactor">
    <cofactor evidence="1">
        <name>Mg(2+)</name>
        <dbReference type="ChEBI" id="CHEBI:18420"/>
    </cofactor>
</comment>
<evidence type="ECO:0000259" key="6">
    <source>
        <dbReference type="PROSITE" id="PS50887"/>
    </source>
</evidence>
<keyword evidence="5" id="KW-1133">Transmembrane helix</keyword>
<evidence type="ECO:0000313" key="7">
    <source>
        <dbReference type="EMBL" id="XDK26499.1"/>
    </source>
</evidence>
<dbReference type="KEGG" id="vih:AB0763_15770"/>
<dbReference type="GO" id="GO:0043709">
    <property type="term" value="P:cell adhesion involved in single-species biofilm formation"/>
    <property type="evidence" value="ECO:0007669"/>
    <property type="project" value="TreeGrafter"/>
</dbReference>
<dbReference type="AlphaFoldDB" id="A0AB39HJS6"/>
<dbReference type="InterPro" id="IPR029787">
    <property type="entry name" value="Nucleotide_cyclase"/>
</dbReference>
<keyword evidence="5" id="KW-0472">Membrane</keyword>
<feature type="transmembrane region" description="Helical" evidence="5">
    <location>
        <begin position="263"/>
        <end position="286"/>
    </location>
</feature>
<dbReference type="PANTHER" id="PTHR45138:SF9">
    <property type="entry name" value="DIGUANYLATE CYCLASE DGCM-RELATED"/>
    <property type="match status" value="1"/>
</dbReference>
<dbReference type="SUPFAM" id="SSF55073">
    <property type="entry name" value="Nucleotide cyclase"/>
    <property type="match status" value="1"/>
</dbReference>
<comment type="catalytic activity">
    <reaction evidence="3">
        <text>2 GTP = 3',3'-c-di-GMP + 2 diphosphate</text>
        <dbReference type="Rhea" id="RHEA:24898"/>
        <dbReference type="ChEBI" id="CHEBI:33019"/>
        <dbReference type="ChEBI" id="CHEBI:37565"/>
        <dbReference type="ChEBI" id="CHEBI:58805"/>
        <dbReference type="EC" id="2.7.7.65"/>
    </reaction>
</comment>
<gene>
    <name evidence="7" type="ORF">AB0763_15770</name>
</gene>
<feature type="domain" description="GGDEF" evidence="6">
    <location>
        <begin position="332"/>
        <end position="468"/>
    </location>
</feature>
<evidence type="ECO:0000256" key="2">
    <source>
        <dbReference type="ARBA" id="ARBA00012528"/>
    </source>
</evidence>
<evidence type="ECO:0000256" key="4">
    <source>
        <dbReference type="SAM" id="MobiDB-lite"/>
    </source>
</evidence>
<feature type="transmembrane region" description="Helical" evidence="5">
    <location>
        <begin position="199"/>
        <end position="217"/>
    </location>
</feature>
<dbReference type="EMBL" id="CP162602">
    <property type="protein sequence ID" value="XDK26499.1"/>
    <property type="molecule type" value="Genomic_DNA"/>
</dbReference>
<dbReference type="Pfam" id="PF00990">
    <property type="entry name" value="GGDEF"/>
    <property type="match status" value="1"/>
</dbReference>
<dbReference type="GO" id="GO:0005886">
    <property type="term" value="C:plasma membrane"/>
    <property type="evidence" value="ECO:0007669"/>
    <property type="project" value="TreeGrafter"/>
</dbReference>
<feature type="region of interest" description="Disordered" evidence="4">
    <location>
        <begin position="1"/>
        <end position="20"/>
    </location>
</feature>